<keyword evidence="8 9" id="KW-0472">Membrane</keyword>
<evidence type="ECO:0000256" key="8">
    <source>
        <dbReference type="ARBA" id="ARBA00023136"/>
    </source>
</evidence>
<feature type="transmembrane region" description="Helical" evidence="9">
    <location>
        <begin position="242"/>
        <end position="263"/>
    </location>
</feature>
<evidence type="ECO:0000256" key="3">
    <source>
        <dbReference type="ARBA" id="ARBA00022448"/>
    </source>
</evidence>
<evidence type="ECO:0000313" key="12">
    <source>
        <dbReference type="Proteomes" id="UP000598146"/>
    </source>
</evidence>
<reference evidence="11" key="1">
    <citation type="submission" date="2020-11" db="EMBL/GenBank/DDBJ databases">
        <title>Isolation and identification of active actinomycetes.</title>
        <authorList>
            <person name="Sun X."/>
        </authorList>
    </citation>
    <scope>NUCLEOTIDE SEQUENCE</scope>
    <source>
        <strain evidence="11">NEAU-A11</strain>
    </source>
</reference>
<keyword evidence="6" id="KW-0769">Symport</keyword>
<feature type="transmembrane region" description="Helical" evidence="9">
    <location>
        <begin position="269"/>
        <end position="292"/>
    </location>
</feature>
<feature type="transmembrane region" description="Helical" evidence="9">
    <location>
        <begin position="363"/>
        <end position="386"/>
    </location>
</feature>
<feature type="domain" description="Major facilitator superfamily (MFS) profile" evidence="10">
    <location>
        <begin position="15"/>
        <end position="414"/>
    </location>
</feature>
<dbReference type="GO" id="GO:0015293">
    <property type="term" value="F:symporter activity"/>
    <property type="evidence" value="ECO:0007669"/>
    <property type="project" value="UniProtKB-KW"/>
</dbReference>
<dbReference type="EMBL" id="JADQTO010000024">
    <property type="protein sequence ID" value="MBG0567073.1"/>
    <property type="molecule type" value="Genomic_DNA"/>
</dbReference>
<keyword evidence="7 9" id="KW-1133">Transmembrane helix</keyword>
<dbReference type="InterPro" id="IPR051084">
    <property type="entry name" value="H+-coupled_symporters"/>
</dbReference>
<dbReference type="InterPro" id="IPR036259">
    <property type="entry name" value="MFS_trans_sf"/>
</dbReference>
<keyword evidence="5 9" id="KW-0812">Transmembrane</keyword>
<keyword evidence="12" id="KW-1185">Reference proteome</keyword>
<evidence type="ECO:0000256" key="7">
    <source>
        <dbReference type="ARBA" id="ARBA00022989"/>
    </source>
</evidence>
<feature type="transmembrane region" description="Helical" evidence="9">
    <location>
        <begin position="392"/>
        <end position="412"/>
    </location>
</feature>
<feature type="transmembrane region" description="Helical" evidence="9">
    <location>
        <begin position="186"/>
        <end position="205"/>
    </location>
</feature>
<feature type="transmembrane region" description="Helical" evidence="9">
    <location>
        <begin position="304"/>
        <end position="324"/>
    </location>
</feature>
<organism evidence="11 12">
    <name type="scientific">Actinoplanes aureus</name>
    <dbReference type="NCBI Taxonomy" id="2792083"/>
    <lineage>
        <taxon>Bacteria</taxon>
        <taxon>Bacillati</taxon>
        <taxon>Actinomycetota</taxon>
        <taxon>Actinomycetes</taxon>
        <taxon>Micromonosporales</taxon>
        <taxon>Micromonosporaceae</taxon>
        <taxon>Actinoplanes</taxon>
    </lineage>
</organism>
<evidence type="ECO:0000256" key="4">
    <source>
        <dbReference type="ARBA" id="ARBA00022475"/>
    </source>
</evidence>
<feature type="transmembrane region" description="Helical" evidence="9">
    <location>
        <begin position="86"/>
        <end position="110"/>
    </location>
</feature>
<feature type="transmembrane region" description="Helical" evidence="9">
    <location>
        <begin position="116"/>
        <end position="140"/>
    </location>
</feature>
<dbReference type="InterPro" id="IPR005828">
    <property type="entry name" value="MFS_sugar_transport-like"/>
</dbReference>
<keyword evidence="3" id="KW-0813">Transport</keyword>
<comment type="similarity">
    <text evidence="2">Belongs to the major facilitator superfamily. Metabolite:H+ Symporter (MHS) family (TC 2.A.1.6) family.</text>
</comment>
<evidence type="ECO:0000256" key="2">
    <source>
        <dbReference type="ARBA" id="ARBA00008240"/>
    </source>
</evidence>
<dbReference type="InterPro" id="IPR011701">
    <property type="entry name" value="MFS"/>
</dbReference>
<feature type="transmembrane region" description="Helical" evidence="9">
    <location>
        <begin position="152"/>
        <end position="174"/>
    </location>
</feature>
<dbReference type="Pfam" id="PF07690">
    <property type="entry name" value="MFS_1"/>
    <property type="match status" value="1"/>
</dbReference>
<feature type="transmembrane region" description="Helical" evidence="9">
    <location>
        <begin position="51"/>
        <end position="74"/>
    </location>
</feature>
<dbReference type="Proteomes" id="UP000598146">
    <property type="component" value="Unassembled WGS sequence"/>
</dbReference>
<protein>
    <submittedName>
        <fullName evidence="11">MFS transporter</fullName>
    </submittedName>
</protein>
<comment type="caution">
    <text evidence="11">The sequence shown here is derived from an EMBL/GenBank/DDBJ whole genome shotgun (WGS) entry which is preliminary data.</text>
</comment>
<name>A0A931G0R4_9ACTN</name>
<gene>
    <name evidence="11" type="ORF">I4J89_37065</name>
</gene>
<proteinExistence type="inferred from homology"/>
<evidence type="ECO:0000256" key="1">
    <source>
        <dbReference type="ARBA" id="ARBA00004651"/>
    </source>
</evidence>
<evidence type="ECO:0000256" key="5">
    <source>
        <dbReference type="ARBA" id="ARBA00022692"/>
    </source>
</evidence>
<dbReference type="InterPro" id="IPR020846">
    <property type="entry name" value="MFS_dom"/>
</dbReference>
<evidence type="ECO:0000313" key="11">
    <source>
        <dbReference type="EMBL" id="MBG0567073.1"/>
    </source>
</evidence>
<sequence length="421" mass="43411">MTRPTARRSAGTRRALVGACVGNAVEWYDFAIYGAFATVLAQVFFPPGEQAALAATFAIFATSFVARPIGAMLVGRRSDQRGRRPVLSRMIAVMTGATAAIALIPSWSVIGVLAPALLLLLRLTQGFSVGGEVASSVAFLSESAPAGSRGRFGGWHTASIAIGLSAGYAVAALLSAAFPDDVLMDWGWRLAFLSALPLGLVARYIRRRLDETPMFEAVAAPAKPRVIADVVRGRAGAIGRGFLLVTTLSVAFNLWFVFLPGYVAAEATIPLGAALGSGVIGLLTAAVTAPVMGRLSDRLGRRPVLITGTLAIAVFAVPGFALAGRAIAGLLLADVLLAGLLGTLVVTAFVAELFPTEVRATGVAVTYGLSTAIFGGTAPLVATLLAGAESAWAIPGYLTVVALLGLAAAVTARETAFDRFR</sequence>
<comment type="subcellular location">
    <subcellularLocation>
        <location evidence="1">Cell membrane</location>
        <topology evidence="1">Multi-pass membrane protein</topology>
    </subcellularLocation>
</comment>
<dbReference type="Pfam" id="PF00083">
    <property type="entry name" value="Sugar_tr"/>
    <property type="match status" value="1"/>
</dbReference>
<dbReference type="SUPFAM" id="SSF103473">
    <property type="entry name" value="MFS general substrate transporter"/>
    <property type="match status" value="1"/>
</dbReference>
<dbReference type="RefSeq" id="WP_196418843.1">
    <property type="nucleotide sequence ID" value="NZ_JADQTO010000024.1"/>
</dbReference>
<dbReference type="Gene3D" id="1.20.1250.20">
    <property type="entry name" value="MFS general substrate transporter like domains"/>
    <property type="match status" value="2"/>
</dbReference>
<accession>A0A931G0R4</accession>
<dbReference type="PANTHER" id="PTHR43528">
    <property type="entry name" value="ALPHA-KETOGLUTARATE PERMEASE"/>
    <property type="match status" value="1"/>
</dbReference>
<keyword evidence="4" id="KW-1003">Cell membrane</keyword>
<dbReference type="InterPro" id="IPR005829">
    <property type="entry name" value="Sugar_transporter_CS"/>
</dbReference>
<evidence type="ECO:0000256" key="9">
    <source>
        <dbReference type="SAM" id="Phobius"/>
    </source>
</evidence>
<evidence type="ECO:0000259" key="10">
    <source>
        <dbReference type="PROSITE" id="PS50850"/>
    </source>
</evidence>
<dbReference type="AlphaFoldDB" id="A0A931G0R4"/>
<dbReference type="PROSITE" id="PS00216">
    <property type="entry name" value="SUGAR_TRANSPORT_1"/>
    <property type="match status" value="1"/>
</dbReference>
<feature type="transmembrane region" description="Helical" evidence="9">
    <location>
        <begin position="330"/>
        <end position="351"/>
    </location>
</feature>
<dbReference type="PANTHER" id="PTHR43528:SF1">
    <property type="entry name" value="ALPHA-KETOGLUTARATE PERMEASE"/>
    <property type="match status" value="1"/>
</dbReference>
<evidence type="ECO:0000256" key="6">
    <source>
        <dbReference type="ARBA" id="ARBA00022847"/>
    </source>
</evidence>
<feature type="transmembrane region" description="Helical" evidence="9">
    <location>
        <begin position="21"/>
        <end position="45"/>
    </location>
</feature>
<dbReference type="PROSITE" id="PS50850">
    <property type="entry name" value="MFS"/>
    <property type="match status" value="1"/>
</dbReference>
<dbReference type="GO" id="GO:0005886">
    <property type="term" value="C:plasma membrane"/>
    <property type="evidence" value="ECO:0007669"/>
    <property type="project" value="UniProtKB-SubCell"/>
</dbReference>